<reference evidence="1 2" key="1">
    <citation type="submission" date="2018-06" db="EMBL/GenBank/DDBJ databases">
        <authorList>
            <consortium name="Pathogen Informatics"/>
            <person name="Doyle S."/>
        </authorList>
    </citation>
    <scope>NUCLEOTIDE SEQUENCE [LARGE SCALE GENOMIC DNA]</scope>
    <source>
        <strain evidence="1 2">NCTC13315</strain>
    </source>
</reference>
<dbReference type="Proteomes" id="UP000254968">
    <property type="component" value="Unassembled WGS sequence"/>
</dbReference>
<evidence type="ECO:0000313" key="1">
    <source>
        <dbReference type="EMBL" id="STX28188.1"/>
    </source>
</evidence>
<keyword evidence="2" id="KW-1185">Reference proteome</keyword>
<sequence>MKYAVTFCALDRETGSNYFWHSCLLLSKWQEGGGKMEVVDQWGFYGVPTTMPNSLLKKVKISLGLDIDLYGNHGMLLHEPMRTLDLGYGLHGATFELTQEQFNLLQLRCQTMADEQNQAIAEVMSQQPLLAKEKEKSRTYPYEDWSAQIYQFEKAKAQKAGREPRLKPFELNLSFTLWGPAVKQSYTCKSQVISLLTGILTNQQINRLTENGKHPTIPRYSGPLEPIFLHSTGPLRQHKKQSGKVVYYRSMEDADVKLYWTLPPQDMDALSQETNEQLQISEDYRNEAKLVIRQLQCLEWLFRNAVLPSQYQAYQTSLIKQITDYYDVFSQVRKINSEPAIEKNWTNYFYFLNSMPRNQGERFLLKNIQQAKLFINTLYMAAVDNWKIDLNCPMENSELITEQLSDATGDVSSYANPIEAVTAYLSTEDKQELCAIIGRTYAHPDTEYDEDSDTDVGIADSCIVR</sequence>
<dbReference type="RefSeq" id="WP_115301955.1">
    <property type="nucleotide sequence ID" value="NZ_CAAAHO010000001.1"/>
</dbReference>
<evidence type="ECO:0000313" key="2">
    <source>
        <dbReference type="Proteomes" id="UP000254968"/>
    </source>
</evidence>
<proteinExistence type="predicted"/>
<gene>
    <name evidence="1" type="ORF">NCTC13315_00712</name>
</gene>
<dbReference type="OrthoDB" id="5653303at2"/>
<organism evidence="1 2">
    <name type="scientific">Legionella beliardensis</name>
    <dbReference type="NCBI Taxonomy" id="91822"/>
    <lineage>
        <taxon>Bacteria</taxon>
        <taxon>Pseudomonadati</taxon>
        <taxon>Pseudomonadota</taxon>
        <taxon>Gammaproteobacteria</taxon>
        <taxon>Legionellales</taxon>
        <taxon>Legionellaceae</taxon>
        <taxon>Legionella</taxon>
    </lineage>
</organism>
<name>A0A378HZ26_9GAMM</name>
<dbReference type="EMBL" id="UGNV01000001">
    <property type="protein sequence ID" value="STX28188.1"/>
    <property type="molecule type" value="Genomic_DNA"/>
</dbReference>
<dbReference type="AlphaFoldDB" id="A0A378HZ26"/>
<protein>
    <submittedName>
        <fullName evidence="1">Uncharacterized protein</fullName>
    </submittedName>
</protein>
<accession>A0A378HZ26</accession>